<organism evidence="8 9">
    <name type="scientific">Pseudonocardia parietis</name>
    <dbReference type="NCBI Taxonomy" id="570936"/>
    <lineage>
        <taxon>Bacteria</taxon>
        <taxon>Bacillati</taxon>
        <taxon>Actinomycetota</taxon>
        <taxon>Actinomycetes</taxon>
        <taxon>Pseudonocardiales</taxon>
        <taxon>Pseudonocardiaceae</taxon>
        <taxon>Pseudonocardia</taxon>
    </lineage>
</organism>
<comment type="caution">
    <text evidence="8">The sequence shown here is derived from an EMBL/GenBank/DDBJ whole genome shotgun (WGS) entry which is preliminary data.</text>
</comment>
<comment type="similarity">
    <text evidence="6">Belongs to the ABC-2 integral membrane protein family.</text>
</comment>
<dbReference type="InterPro" id="IPR013525">
    <property type="entry name" value="ABC2_TM"/>
</dbReference>
<evidence type="ECO:0000256" key="2">
    <source>
        <dbReference type="ARBA" id="ARBA00022692"/>
    </source>
</evidence>
<evidence type="ECO:0000256" key="3">
    <source>
        <dbReference type="ARBA" id="ARBA00022989"/>
    </source>
</evidence>
<evidence type="ECO:0000256" key="1">
    <source>
        <dbReference type="ARBA" id="ARBA00004141"/>
    </source>
</evidence>
<evidence type="ECO:0000313" key="9">
    <source>
        <dbReference type="Proteomes" id="UP001519295"/>
    </source>
</evidence>
<dbReference type="PANTHER" id="PTHR43229:SF2">
    <property type="entry name" value="NODULATION PROTEIN J"/>
    <property type="match status" value="1"/>
</dbReference>
<evidence type="ECO:0000313" key="8">
    <source>
        <dbReference type="EMBL" id="MBP2371077.1"/>
    </source>
</evidence>
<evidence type="ECO:0000256" key="4">
    <source>
        <dbReference type="ARBA" id="ARBA00023136"/>
    </source>
</evidence>
<dbReference type="PROSITE" id="PS51012">
    <property type="entry name" value="ABC_TM2"/>
    <property type="match status" value="1"/>
</dbReference>
<dbReference type="EMBL" id="JAGINU010000001">
    <property type="protein sequence ID" value="MBP2371077.1"/>
    <property type="molecule type" value="Genomic_DNA"/>
</dbReference>
<keyword evidence="6" id="KW-1003">Cell membrane</keyword>
<dbReference type="Pfam" id="PF01061">
    <property type="entry name" value="ABC2_membrane"/>
    <property type="match status" value="1"/>
</dbReference>
<gene>
    <name evidence="8" type="ORF">JOF36_006773</name>
</gene>
<evidence type="ECO:0000256" key="5">
    <source>
        <dbReference type="ARBA" id="ARBA00023251"/>
    </source>
</evidence>
<keyword evidence="2 6" id="KW-0812">Transmembrane</keyword>
<dbReference type="InterPro" id="IPR051784">
    <property type="entry name" value="Nod_factor_ABC_transporter"/>
</dbReference>
<proteinExistence type="inferred from homology"/>
<dbReference type="InterPro" id="IPR047817">
    <property type="entry name" value="ABC2_TM_bact-type"/>
</dbReference>
<evidence type="ECO:0000259" key="7">
    <source>
        <dbReference type="PROSITE" id="PS51012"/>
    </source>
</evidence>
<keyword evidence="3 6" id="KW-1133">Transmembrane helix</keyword>
<feature type="transmembrane region" description="Helical" evidence="6">
    <location>
        <begin position="121"/>
        <end position="149"/>
    </location>
</feature>
<feature type="transmembrane region" description="Helical" evidence="6">
    <location>
        <begin position="246"/>
        <end position="268"/>
    </location>
</feature>
<feature type="domain" description="ABC transmembrane type-2" evidence="7">
    <location>
        <begin position="37"/>
        <end position="271"/>
    </location>
</feature>
<feature type="transmembrane region" description="Helical" evidence="6">
    <location>
        <begin position="155"/>
        <end position="181"/>
    </location>
</feature>
<feature type="transmembrane region" description="Helical" evidence="6">
    <location>
        <begin position="35"/>
        <end position="58"/>
    </location>
</feature>
<sequence>MTTSTALAPSRDRRSSPVADSLTMLRRRLVHMRRYPSLTLMLIGQPIVFLLLFVYVFGGTMGAGLAGPGAGRAEYLAYITPAILLMTVASVALATALGVATDMTEGIVARFRTMAIARVSVLTGHVVGAFVQTAIALVVVLAVALLLGFRTVAGPVAWLGVFGVLALLTIALTWFTVALGLAADSVETASNTPMFLILLPFLGSGFVPTESMPTGLRWFADYQPFTPVIDTLRGLLSIGPAATTGLAGSAALTVGWCVLITGASYLWAKRLYNARADR</sequence>
<keyword evidence="9" id="KW-1185">Reference proteome</keyword>
<evidence type="ECO:0000256" key="6">
    <source>
        <dbReference type="RuleBase" id="RU361157"/>
    </source>
</evidence>
<dbReference type="Proteomes" id="UP001519295">
    <property type="component" value="Unassembled WGS sequence"/>
</dbReference>
<dbReference type="PIRSF" id="PIRSF006648">
    <property type="entry name" value="DrrB"/>
    <property type="match status" value="1"/>
</dbReference>
<protein>
    <recommendedName>
        <fullName evidence="6">Transport permease protein</fullName>
    </recommendedName>
</protein>
<comment type="subcellular location">
    <subcellularLocation>
        <location evidence="6">Cell membrane</location>
        <topology evidence="6">Multi-pass membrane protein</topology>
    </subcellularLocation>
    <subcellularLocation>
        <location evidence="1">Membrane</location>
        <topology evidence="1">Multi-pass membrane protein</topology>
    </subcellularLocation>
</comment>
<reference evidence="8 9" key="1">
    <citation type="submission" date="2021-03" db="EMBL/GenBank/DDBJ databases">
        <title>Sequencing the genomes of 1000 actinobacteria strains.</title>
        <authorList>
            <person name="Klenk H.-P."/>
        </authorList>
    </citation>
    <scope>NUCLEOTIDE SEQUENCE [LARGE SCALE GENOMIC DNA]</scope>
    <source>
        <strain evidence="8 9">DSM 45256</strain>
    </source>
</reference>
<keyword evidence="5" id="KW-0046">Antibiotic resistance</keyword>
<dbReference type="PANTHER" id="PTHR43229">
    <property type="entry name" value="NODULATION PROTEIN J"/>
    <property type="match status" value="1"/>
</dbReference>
<keyword evidence="4 6" id="KW-0472">Membrane</keyword>
<keyword evidence="6" id="KW-0813">Transport</keyword>
<dbReference type="InterPro" id="IPR000412">
    <property type="entry name" value="ABC_2_transport"/>
</dbReference>
<dbReference type="RefSeq" id="WP_210034741.1">
    <property type="nucleotide sequence ID" value="NZ_JAGINU010000001.1"/>
</dbReference>
<name>A0ABS4W4C5_9PSEU</name>
<feature type="transmembrane region" description="Helical" evidence="6">
    <location>
        <begin position="78"/>
        <end position="100"/>
    </location>
</feature>
<feature type="transmembrane region" description="Helical" evidence="6">
    <location>
        <begin position="193"/>
        <end position="209"/>
    </location>
</feature>
<accession>A0ABS4W4C5</accession>